<feature type="region of interest" description="Disordered" evidence="1">
    <location>
        <begin position="109"/>
        <end position="141"/>
    </location>
</feature>
<organism evidence="2 3">
    <name type="scientific">Eumeta variegata</name>
    <name type="common">Bagworm moth</name>
    <name type="synonym">Eumeta japonica</name>
    <dbReference type="NCBI Taxonomy" id="151549"/>
    <lineage>
        <taxon>Eukaryota</taxon>
        <taxon>Metazoa</taxon>
        <taxon>Ecdysozoa</taxon>
        <taxon>Arthropoda</taxon>
        <taxon>Hexapoda</taxon>
        <taxon>Insecta</taxon>
        <taxon>Pterygota</taxon>
        <taxon>Neoptera</taxon>
        <taxon>Endopterygota</taxon>
        <taxon>Lepidoptera</taxon>
        <taxon>Glossata</taxon>
        <taxon>Ditrysia</taxon>
        <taxon>Tineoidea</taxon>
        <taxon>Psychidae</taxon>
        <taxon>Oiketicinae</taxon>
        <taxon>Eumeta</taxon>
    </lineage>
</organism>
<evidence type="ECO:0000313" key="2">
    <source>
        <dbReference type="EMBL" id="GBP55294.1"/>
    </source>
</evidence>
<comment type="caution">
    <text evidence="2">The sequence shown here is derived from an EMBL/GenBank/DDBJ whole genome shotgun (WGS) entry which is preliminary data.</text>
</comment>
<keyword evidence="3" id="KW-1185">Reference proteome</keyword>
<dbReference type="EMBL" id="BGZK01000664">
    <property type="protein sequence ID" value="GBP55294.1"/>
    <property type="molecule type" value="Genomic_DNA"/>
</dbReference>
<feature type="compositionally biased region" description="Basic and acidic residues" evidence="1">
    <location>
        <begin position="117"/>
        <end position="130"/>
    </location>
</feature>
<accession>A0A4C1WYY4</accession>
<evidence type="ECO:0000256" key="1">
    <source>
        <dbReference type="SAM" id="MobiDB-lite"/>
    </source>
</evidence>
<sequence>MTRKSDVLYGYYDNRTAALCARAAALRVARSGVQARDAEIRISPILASPVCCYPGCHACLVYVAVYKDIVKLLIIDFARSSCGRFNNYKSHNSIITKLKRLKAKRIRPSSETLTYSEKNRRLTRSIDSRRKDKKLQRDSSPTLPRITQLPLLGDVHARHRKNLPDSTRIRRLADVRSSAGRNPTHRARATRMGGSGLAVTSATTPFARRAEDLLGVEVHVTYKPY</sequence>
<name>A0A4C1WYY4_EUMVA</name>
<dbReference type="Proteomes" id="UP000299102">
    <property type="component" value="Unassembled WGS sequence"/>
</dbReference>
<reference evidence="2 3" key="1">
    <citation type="journal article" date="2019" name="Commun. Biol.">
        <title>The bagworm genome reveals a unique fibroin gene that provides high tensile strength.</title>
        <authorList>
            <person name="Kono N."/>
            <person name="Nakamura H."/>
            <person name="Ohtoshi R."/>
            <person name="Tomita M."/>
            <person name="Numata K."/>
            <person name="Arakawa K."/>
        </authorList>
    </citation>
    <scope>NUCLEOTIDE SEQUENCE [LARGE SCALE GENOMIC DNA]</scope>
</reference>
<proteinExistence type="predicted"/>
<evidence type="ECO:0000313" key="3">
    <source>
        <dbReference type="Proteomes" id="UP000299102"/>
    </source>
</evidence>
<protein>
    <submittedName>
        <fullName evidence="2">Uncharacterized protein</fullName>
    </submittedName>
</protein>
<dbReference type="AlphaFoldDB" id="A0A4C1WYY4"/>
<gene>
    <name evidence="2" type="ORF">EVAR_24490_1</name>
</gene>